<dbReference type="AlphaFoldDB" id="A0A2I2KW68"/>
<dbReference type="PANTHER" id="PTHR36933:SF1">
    <property type="entry name" value="SLL0788 PROTEIN"/>
    <property type="match status" value="1"/>
</dbReference>
<feature type="signal peptide" evidence="1">
    <location>
        <begin position="1"/>
        <end position="21"/>
    </location>
</feature>
<evidence type="ECO:0000313" key="4">
    <source>
        <dbReference type="Proteomes" id="UP000234331"/>
    </source>
</evidence>
<feature type="domain" description="DUF305" evidence="2">
    <location>
        <begin position="39"/>
        <end position="203"/>
    </location>
</feature>
<dbReference type="PANTHER" id="PTHR36933">
    <property type="entry name" value="SLL0788 PROTEIN"/>
    <property type="match status" value="1"/>
</dbReference>
<evidence type="ECO:0000313" key="3">
    <source>
        <dbReference type="EMBL" id="SNQ49905.1"/>
    </source>
</evidence>
<proteinExistence type="predicted"/>
<reference evidence="3 4" key="1">
    <citation type="submission" date="2017-06" db="EMBL/GenBank/DDBJ databases">
        <authorList>
            <person name="Kim H.J."/>
            <person name="Triplett B.A."/>
        </authorList>
    </citation>
    <scope>NUCLEOTIDE SEQUENCE [LARGE SCALE GENOMIC DNA]</scope>
    <source>
        <strain evidence="3">FRACA_ARgP5</strain>
    </source>
</reference>
<protein>
    <recommendedName>
        <fullName evidence="2">DUF305 domain-containing protein</fullName>
    </recommendedName>
</protein>
<name>A0A2I2KW68_9ACTN</name>
<accession>A0A2I2KW68</accession>
<keyword evidence="1" id="KW-0732">Signal</keyword>
<evidence type="ECO:0000259" key="2">
    <source>
        <dbReference type="Pfam" id="PF03713"/>
    </source>
</evidence>
<dbReference type="Pfam" id="PF03713">
    <property type="entry name" value="DUF305"/>
    <property type="match status" value="1"/>
</dbReference>
<dbReference type="OrthoDB" id="26872at2"/>
<organism evidence="3 4">
    <name type="scientific">Frankia canadensis</name>
    <dbReference type="NCBI Taxonomy" id="1836972"/>
    <lineage>
        <taxon>Bacteria</taxon>
        <taxon>Bacillati</taxon>
        <taxon>Actinomycetota</taxon>
        <taxon>Actinomycetes</taxon>
        <taxon>Frankiales</taxon>
        <taxon>Frankiaceae</taxon>
        <taxon>Frankia</taxon>
    </lineage>
</organism>
<keyword evidence="4" id="KW-1185">Reference proteome</keyword>
<dbReference type="InterPro" id="IPR012347">
    <property type="entry name" value="Ferritin-like"/>
</dbReference>
<dbReference type="EMBL" id="FZMO01000323">
    <property type="protein sequence ID" value="SNQ49905.1"/>
    <property type="molecule type" value="Genomic_DNA"/>
</dbReference>
<dbReference type="Proteomes" id="UP000234331">
    <property type="component" value="Unassembled WGS sequence"/>
</dbReference>
<dbReference type="PROSITE" id="PS51257">
    <property type="entry name" value="PROKAR_LIPOPROTEIN"/>
    <property type="match status" value="1"/>
</dbReference>
<feature type="chain" id="PRO_5038353912" description="DUF305 domain-containing protein" evidence="1">
    <location>
        <begin position="22"/>
        <end position="206"/>
    </location>
</feature>
<dbReference type="InterPro" id="IPR005183">
    <property type="entry name" value="DUF305_CopM-like"/>
</dbReference>
<dbReference type="Gene3D" id="1.20.1260.10">
    <property type="match status" value="1"/>
</dbReference>
<evidence type="ECO:0000256" key="1">
    <source>
        <dbReference type="SAM" id="SignalP"/>
    </source>
</evidence>
<dbReference type="RefSeq" id="WP_101833290.1">
    <property type="nucleotide sequence ID" value="NZ_FZMO01000323.1"/>
</dbReference>
<gene>
    <name evidence="3" type="ORF">FRACA_390019</name>
</gene>
<sequence length="206" mass="21885">MRRLILLIPAIFAAIVLSACGSGGGAADATDATDHNTADITFAQNMIPHHQQAIAMADLASTRAHNPEVKALAQQIRRAQAPEIATMTDWLTTWHQPITPAHSTPGMGGHGMGEHGMGGTGSATPMPGGMAGMMSDTDMTKMSMATGQAFDRMFLTMMIMHHQGAVAMAKAEIRDGRYAPAKKLADSIQTTQTTEITTMQNLLTRI</sequence>